<dbReference type="InterPro" id="IPR052093">
    <property type="entry name" value="HR_Repair_Mediator"/>
</dbReference>
<evidence type="ECO:0000256" key="1">
    <source>
        <dbReference type="ARBA" id="ARBA00004123"/>
    </source>
</evidence>
<reference evidence="10" key="1">
    <citation type="journal article" date="2017" name="Genome Biol. Evol.">
        <title>The complete genome sequence of the phytopathogenic fungus Sclerotinia sclerotiorum reveals insights into the genome architecture of broad host range pathogens.</title>
        <authorList>
            <person name="Derbyshire M."/>
            <person name="Denton-Giles M."/>
            <person name="Hegedus D."/>
            <person name="Seifbarghy S."/>
            <person name="Rollins J."/>
            <person name="van Kan J."/>
            <person name="Seidl M.F."/>
            <person name="Faino L."/>
            <person name="Mbengue M."/>
            <person name="Navaud O."/>
            <person name="Raffaele S."/>
            <person name="Hammond-Kosack K."/>
            <person name="Heard S."/>
            <person name="Oliver R."/>
        </authorList>
    </citation>
    <scope>NUCLEOTIDE SEQUENCE [LARGE SCALE GENOMIC DNA]</scope>
    <source>
        <strain evidence="10">ATCC 18683 / 1980 / Ss-1</strain>
    </source>
</reference>
<dbReference type="InterPro" id="IPR027417">
    <property type="entry name" value="P-loop_NTPase"/>
</dbReference>
<dbReference type="GO" id="GO:0140664">
    <property type="term" value="F:ATP-dependent DNA damage sensor activity"/>
    <property type="evidence" value="ECO:0007669"/>
    <property type="project" value="InterPro"/>
</dbReference>
<evidence type="ECO:0000313" key="10">
    <source>
        <dbReference type="Proteomes" id="UP000177798"/>
    </source>
</evidence>
<dbReference type="GO" id="GO:0061982">
    <property type="term" value="P:meiosis I cell cycle process"/>
    <property type="evidence" value="ECO:0007669"/>
    <property type="project" value="UniProtKB-ARBA"/>
</dbReference>
<protein>
    <recommendedName>
        <fullName evidence="8">RecA family profile 1 domain-containing protein</fullName>
    </recommendedName>
</protein>
<dbReference type="AlphaFoldDB" id="A0A1D9QFN7"/>
<keyword evidence="5" id="KW-0234">DNA repair</keyword>
<evidence type="ECO:0000259" key="8">
    <source>
        <dbReference type="PROSITE" id="PS50162"/>
    </source>
</evidence>
<dbReference type="GO" id="GO:0005524">
    <property type="term" value="F:ATP binding"/>
    <property type="evidence" value="ECO:0007669"/>
    <property type="project" value="UniProtKB-KW"/>
</dbReference>
<dbReference type="Gene3D" id="3.40.50.300">
    <property type="entry name" value="P-loop containing nucleotide triphosphate hydrolases"/>
    <property type="match status" value="1"/>
</dbReference>
<organism evidence="9 10">
    <name type="scientific">Sclerotinia sclerotiorum (strain ATCC 18683 / 1980 / Ss-1)</name>
    <name type="common">White mold</name>
    <name type="synonym">Whetzelinia sclerotiorum</name>
    <dbReference type="NCBI Taxonomy" id="665079"/>
    <lineage>
        <taxon>Eukaryota</taxon>
        <taxon>Fungi</taxon>
        <taxon>Dikarya</taxon>
        <taxon>Ascomycota</taxon>
        <taxon>Pezizomycotina</taxon>
        <taxon>Leotiomycetes</taxon>
        <taxon>Helotiales</taxon>
        <taxon>Sclerotiniaceae</taxon>
        <taxon>Sclerotinia</taxon>
    </lineage>
</organism>
<evidence type="ECO:0000256" key="4">
    <source>
        <dbReference type="ARBA" id="ARBA00022840"/>
    </source>
</evidence>
<dbReference type="GO" id="GO:0003677">
    <property type="term" value="F:DNA binding"/>
    <property type="evidence" value="ECO:0007669"/>
    <property type="project" value="InterPro"/>
</dbReference>
<feature type="domain" description="RecA family profile 1" evidence="8">
    <location>
        <begin position="44"/>
        <end position="241"/>
    </location>
</feature>
<keyword evidence="3" id="KW-0227">DNA damage</keyword>
<comment type="subcellular location">
    <subcellularLocation>
        <location evidence="1">Nucleus</location>
    </subcellularLocation>
</comment>
<evidence type="ECO:0000256" key="7">
    <source>
        <dbReference type="SAM" id="MobiDB-lite"/>
    </source>
</evidence>
<dbReference type="CDD" id="cd01393">
    <property type="entry name" value="RecA-like"/>
    <property type="match status" value="1"/>
</dbReference>
<dbReference type="GO" id="GO:0006310">
    <property type="term" value="P:DNA recombination"/>
    <property type="evidence" value="ECO:0007669"/>
    <property type="project" value="UniProtKB-ARBA"/>
</dbReference>
<proteinExistence type="predicted"/>
<name>A0A1D9QFN7_SCLS1</name>
<keyword evidence="2" id="KW-0547">Nucleotide-binding</keyword>
<sequence>MKPQTGMDYESIHAPGRSNFSSSSPHRMPTVSAAQALQELKTSPTRCISTGLTTLDLALQNNDPLQVSTSADQSYGGIPRGQLTEIYGPPGVGKTALGMHLAARVLHQDEDVVWVDASHPICGPRFSQILQTFSPSESSTFYELLKKFHHFSTPTLSYLLALLTHTTSNFPPQNTSLIVIDSFSTLIDSAFPRNVDSTSTPKRPGAPNPTSRKFPLLQYLVNALQKLATTRNIAIIVLNQCVTKMRPGLGAALVPAISVTAWEQGLGCRVALFRDWGWDDDEGNKVNGARFAQVIKAEGVTLSEGRGKLAAFVIGELGLSSVTIPLSPTVAPPSRGRASLPKPQATIAIAPQKRKRVEFEIPDSDEEDDEDYGWAEEGEELTPMPPQWQGSEDILVPPSGELEAEDADNSEEEDGGVVDGTGDEDTYHEGTLPGEEHIGPYEKEPEQDIPDSEDELAL</sequence>
<gene>
    <name evidence="9" type="ORF">sscle_11g085360</name>
</gene>
<dbReference type="PANTHER" id="PTHR46239">
    <property type="entry name" value="DNA REPAIR PROTEIN RAD51 HOMOLOG 3 RAD51C"/>
    <property type="match status" value="1"/>
</dbReference>
<evidence type="ECO:0000313" key="9">
    <source>
        <dbReference type="EMBL" id="APA13766.1"/>
    </source>
</evidence>
<dbReference type="GO" id="GO:0005634">
    <property type="term" value="C:nucleus"/>
    <property type="evidence" value="ECO:0007669"/>
    <property type="project" value="UniProtKB-SubCell"/>
</dbReference>
<feature type="compositionally biased region" description="Acidic residues" evidence="7">
    <location>
        <begin position="447"/>
        <end position="458"/>
    </location>
</feature>
<feature type="region of interest" description="Disordered" evidence="7">
    <location>
        <begin position="1"/>
        <end position="27"/>
    </location>
</feature>
<keyword evidence="4" id="KW-0067">ATP-binding</keyword>
<dbReference type="PANTHER" id="PTHR46239:SF1">
    <property type="entry name" value="DNA REPAIR PROTEIN RAD51 HOMOLOG 3"/>
    <property type="match status" value="1"/>
</dbReference>
<keyword evidence="6" id="KW-0539">Nucleus</keyword>
<dbReference type="PROSITE" id="PS50162">
    <property type="entry name" value="RECA_2"/>
    <property type="match status" value="1"/>
</dbReference>
<dbReference type="OrthoDB" id="5957327at2759"/>
<feature type="compositionally biased region" description="Acidic residues" evidence="7">
    <location>
        <begin position="402"/>
        <end position="426"/>
    </location>
</feature>
<dbReference type="GO" id="GO:0006281">
    <property type="term" value="P:DNA repair"/>
    <property type="evidence" value="ECO:0007669"/>
    <property type="project" value="UniProtKB-KW"/>
</dbReference>
<dbReference type="InterPro" id="IPR049428">
    <property type="entry name" value="RecA-like_N"/>
</dbReference>
<evidence type="ECO:0000256" key="5">
    <source>
        <dbReference type="ARBA" id="ARBA00023204"/>
    </source>
</evidence>
<evidence type="ECO:0000256" key="6">
    <source>
        <dbReference type="ARBA" id="ARBA00023242"/>
    </source>
</evidence>
<feature type="region of interest" description="Disordered" evidence="7">
    <location>
        <begin position="358"/>
        <end position="458"/>
    </location>
</feature>
<dbReference type="SUPFAM" id="SSF52540">
    <property type="entry name" value="P-loop containing nucleoside triphosphate hydrolases"/>
    <property type="match status" value="1"/>
</dbReference>
<dbReference type="EMBL" id="CP017824">
    <property type="protein sequence ID" value="APA13766.1"/>
    <property type="molecule type" value="Genomic_DNA"/>
</dbReference>
<dbReference type="VEuPathDB" id="FungiDB:sscle_11g085360"/>
<evidence type="ECO:0000256" key="2">
    <source>
        <dbReference type="ARBA" id="ARBA00022741"/>
    </source>
</evidence>
<evidence type="ECO:0000256" key="3">
    <source>
        <dbReference type="ARBA" id="ARBA00022763"/>
    </source>
</evidence>
<accession>A0A1D9QFN7</accession>
<dbReference type="InterPro" id="IPR020588">
    <property type="entry name" value="RecA_ATP-bd"/>
</dbReference>
<dbReference type="Pfam" id="PF00154">
    <property type="entry name" value="RecA_N"/>
    <property type="match status" value="1"/>
</dbReference>
<dbReference type="Proteomes" id="UP000177798">
    <property type="component" value="Chromosome 11"/>
</dbReference>
<feature type="compositionally biased region" description="Acidic residues" evidence="7">
    <location>
        <begin position="360"/>
        <end position="380"/>
    </location>
</feature>
<feature type="compositionally biased region" description="Basic and acidic residues" evidence="7">
    <location>
        <begin position="434"/>
        <end position="446"/>
    </location>
</feature>